<evidence type="ECO:0000256" key="2">
    <source>
        <dbReference type="ARBA" id="ARBA00023157"/>
    </source>
</evidence>
<evidence type="ECO:0000256" key="1">
    <source>
        <dbReference type="ARBA" id="ARBA00022729"/>
    </source>
</evidence>
<reference evidence="6 7" key="1">
    <citation type="journal article" date="2018" name="Nat. Genet.">
        <title>The Rosa genome provides new insights in the design of modern roses.</title>
        <authorList>
            <person name="Bendahmane M."/>
        </authorList>
    </citation>
    <scope>NUCLEOTIDE SEQUENCE [LARGE SCALE GENOMIC DNA]</scope>
    <source>
        <strain evidence="7">cv. Old Blush</strain>
    </source>
</reference>
<protein>
    <submittedName>
        <fullName evidence="6">Putative non-specific serine/threonine protein kinase</fullName>
        <ecNumber evidence="6">2.7.11.1</ecNumber>
    </submittedName>
</protein>
<accession>A0A2P6Q383</accession>
<dbReference type="EMBL" id="PDCK01000043">
    <property type="protein sequence ID" value="PRQ28652.1"/>
    <property type="molecule type" value="Genomic_DNA"/>
</dbReference>
<organism evidence="6 7">
    <name type="scientific">Rosa chinensis</name>
    <name type="common">China rose</name>
    <dbReference type="NCBI Taxonomy" id="74649"/>
    <lineage>
        <taxon>Eukaryota</taxon>
        <taxon>Viridiplantae</taxon>
        <taxon>Streptophyta</taxon>
        <taxon>Embryophyta</taxon>
        <taxon>Tracheophyta</taxon>
        <taxon>Spermatophyta</taxon>
        <taxon>Magnoliopsida</taxon>
        <taxon>eudicotyledons</taxon>
        <taxon>Gunneridae</taxon>
        <taxon>Pentapetalae</taxon>
        <taxon>rosids</taxon>
        <taxon>fabids</taxon>
        <taxon>Rosales</taxon>
        <taxon>Rosaceae</taxon>
        <taxon>Rosoideae</taxon>
        <taxon>Rosoideae incertae sedis</taxon>
        <taxon>Rosa</taxon>
    </lineage>
</organism>
<dbReference type="Pfam" id="PF01453">
    <property type="entry name" value="B_lectin"/>
    <property type="match status" value="1"/>
</dbReference>
<dbReference type="STRING" id="74649.A0A2P6Q383"/>
<feature type="domain" description="Bulb-type lectin" evidence="5">
    <location>
        <begin position="39"/>
        <end position="168"/>
    </location>
</feature>
<dbReference type="SUPFAM" id="SSF51110">
    <property type="entry name" value="alpha-D-mannose-specific plant lectins"/>
    <property type="match status" value="1"/>
</dbReference>
<gene>
    <name evidence="6" type="ORF">RchiOBHm_Chr5g0005291</name>
</gene>
<dbReference type="InterPro" id="IPR001480">
    <property type="entry name" value="Bulb-type_lectin_dom"/>
</dbReference>
<dbReference type="PANTHER" id="PTHR32444">
    <property type="entry name" value="BULB-TYPE LECTIN DOMAIN-CONTAINING PROTEIN"/>
    <property type="match status" value="1"/>
</dbReference>
<evidence type="ECO:0000256" key="4">
    <source>
        <dbReference type="SAM" id="Phobius"/>
    </source>
</evidence>
<name>A0A2P6Q383_ROSCH</name>
<dbReference type="AlphaFoldDB" id="A0A2P6Q383"/>
<feature type="transmembrane region" description="Helical" evidence="4">
    <location>
        <begin position="15"/>
        <end position="35"/>
    </location>
</feature>
<dbReference type="GO" id="GO:0004674">
    <property type="term" value="F:protein serine/threonine kinase activity"/>
    <property type="evidence" value="ECO:0007669"/>
    <property type="project" value="UniProtKB-KW"/>
</dbReference>
<keyword evidence="6" id="KW-0723">Serine/threonine-protein kinase</keyword>
<proteinExistence type="predicted"/>
<keyword evidence="4" id="KW-1133">Transmembrane helix</keyword>
<dbReference type="PROSITE" id="PS50927">
    <property type="entry name" value="BULB_LECTIN"/>
    <property type="match status" value="1"/>
</dbReference>
<keyword evidence="1" id="KW-0732">Signal</keyword>
<dbReference type="PANTHER" id="PTHR32444:SF66">
    <property type="entry name" value="NON-SPECIFIC SERINE_THREONINE PROTEIN KINASE"/>
    <property type="match status" value="1"/>
</dbReference>
<dbReference type="Gene3D" id="2.90.10.10">
    <property type="entry name" value="Bulb-type lectin domain"/>
    <property type="match status" value="1"/>
</dbReference>
<evidence type="ECO:0000313" key="6">
    <source>
        <dbReference type="EMBL" id="PRQ28652.1"/>
    </source>
</evidence>
<evidence type="ECO:0000259" key="5">
    <source>
        <dbReference type="PROSITE" id="PS50927"/>
    </source>
</evidence>
<evidence type="ECO:0000256" key="3">
    <source>
        <dbReference type="ARBA" id="ARBA00023180"/>
    </source>
</evidence>
<keyword evidence="6" id="KW-0808">Transferase</keyword>
<dbReference type="CDD" id="cd00028">
    <property type="entry name" value="B_lectin"/>
    <property type="match status" value="1"/>
</dbReference>
<keyword evidence="4" id="KW-0812">Transmembrane</keyword>
<dbReference type="Gramene" id="PRQ28652">
    <property type="protein sequence ID" value="PRQ28652"/>
    <property type="gene ID" value="RchiOBHm_Chr5g0005291"/>
</dbReference>
<evidence type="ECO:0000313" key="7">
    <source>
        <dbReference type="Proteomes" id="UP000238479"/>
    </source>
</evidence>
<dbReference type="SMART" id="SM00108">
    <property type="entry name" value="B_lectin"/>
    <property type="match status" value="1"/>
</dbReference>
<dbReference type="OrthoDB" id="1934880at2759"/>
<dbReference type="OMA" id="WITTANI"/>
<keyword evidence="4" id="KW-0472">Membrane</keyword>
<dbReference type="EC" id="2.7.11.1" evidence="6"/>
<comment type="caution">
    <text evidence="6">The sequence shown here is derived from an EMBL/GenBank/DDBJ whole genome shotgun (WGS) entry which is preliminary data.</text>
</comment>
<keyword evidence="3" id="KW-0325">Glycoprotein</keyword>
<sequence>MGLGKKMGMGIESVGILNCSMFFLFILILLPSHYYCSQIYNITASQPLAHGQSLVSPGCIFELGFFSPNGSANQYVGLWHKNISPRKVVWLANREEPLADTDTLASLRISSNGNLELVDRQQNTVWSTNVTMIQVSSSNTSSVAAVLSDDGNFVVKHVIGAGQSIWQSFDHPGDTLLPTQLQGFDTKSGTKNVLTSWRSNKDASMGIFLVGLSAETPSQLFIWINGSIPYWRSGPWDKSKFIGIPIMDDRYNSGFSLDDSLIQGTTYFSYSFFDTL</sequence>
<dbReference type="InterPro" id="IPR036426">
    <property type="entry name" value="Bulb-type_lectin_dom_sf"/>
</dbReference>
<keyword evidence="2" id="KW-1015">Disulfide bond</keyword>
<keyword evidence="6" id="KW-0418">Kinase</keyword>
<dbReference type="Proteomes" id="UP000238479">
    <property type="component" value="Chromosome 5"/>
</dbReference>
<keyword evidence="7" id="KW-1185">Reference proteome</keyword>